<dbReference type="Gene3D" id="2.60.40.790">
    <property type="match status" value="1"/>
</dbReference>
<dbReference type="InterPro" id="IPR031107">
    <property type="entry name" value="Small_HSP"/>
</dbReference>
<dbReference type="SUPFAM" id="SSF49764">
    <property type="entry name" value="HSP20-like chaperones"/>
    <property type="match status" value="1"/>
</dbReference>
<proteinExistence type="inferred from homology"/>
<dbReference type="PROSITE" id="PS01031">
    <property type="entry name" value="SHSP"/>
    <property type="match status" value="1"/>
</dbReference>
<dbReference type="Pfam" id="PF00011">
    <property type="entry name" value="HSP20"/>
    <property type="match status" value="1"/>
</dbReference>
<dbReference type="RefSeq" id="WP_379928670.1">
    <property type="nucleotide sequence ID" value="NZ_JBHUMM010000010.1"/>
</dbReference>
<evidence type="ECO:0000313" key="5">
    <source>
        <dbReference type="Proteomes" id="UP001597497"/>
    </source>
</evidence>
<accession>A0ABW5RAW8</accession>
<evidence type="ECO:0000256" key="1">
    <source>
        <dbReference type="PROSITE-ProRule" id="PRU00285"/>
    </source>
</evidence>
<name>A0ABW5RAW8_9BACL</name>
<organism evidence="4 5">
    <name type="scientific">Marinicrinis sediminis</name>
    <dbReference type="NCBI Taxonomy" id="1652465"/>
    <lineage>
        <taxon>Bacteria</taxon>
        <taxon>Bacillati</taxon>
        <taxon>Bacillota</taxon>
        <taxon>Bacilli</taxon>
        <taxon>Bacillales</taxon>
        <taxon>Paenibacillaceae</taxon>
    </lineage>
</organism>
<evidence type="ECO:0000256" key="2">
    <source>
        <dbReference type="RuleBase" id="RU003616"/>
    </source>
</evidence>
<dbReference type="CDD" id="cd06464">
    <property type="entry name" value="ACD_sHsps-like"/>
    <property type="match status" value="1"/>
</dbReference>
<evidence type="ECO:0000313" key="4">
    <source>
        <dbReference type="EMBL" id="MFD2671232.1"/>
    </source>
</evidence>
<comment type="caution">
    <text evidence="4">The sequence shown here is derived from an EMBL/GenBank/DDBJ whole genome shotgun (WGS) entry which is preliminary data.</text>
</comment>
<comment type="similarity">
    <text evidence="1 2">Belongs to the small heat shock protein (HSP20) family.</text>
</comment>
<sequence>MDVEKLKQWIQFAQNIQGGDFWNQIFDEEQTRSFMNGGAGQGIPFTMNPMKDGTGKSSQAESPVPTPFPRIDVYKSHQYVYVLVELPGIAKQDIELSLQGGQLMLRGQVSAHYQDVTIVQQERYQGHFERTVRLPESVDIEQLAASFENGVLEITIPRQKEPAQSIHID</sequence>
<dbReference type="EMBL" id="JBHUMM010000010">
    <property type="protein sequence ID" value="MFD2671232.1"/>
    <property type="molecule type" value="Genomic_DNA"/>
</dbReference>
<dbReference type="Proteomes" id="UP001597497">
    <property type="component" value="Unassembled WGS sequence"/>
</dbReference>
<dbReference type="PANTHER" id="PTHR11527">
    <property type="entry name" value="HEAT-SHOCK PROTEIN 20 FAMILY MEMBER"/>
    <property type="match status" value="1"/>
</dbReference>
<dbReference type="InterPro" id="IPR008978">
    <property type="entry name" value="HSP20-like_chaperone"/>
</dbReference>
<gene>
    <name evidence="4" type="ORF">ACFSUC_06395</name>
</gene>
<reference evidence="5" key="1">
    <citation type="journal article" date="2019" name="Int. J. Syst. Evol. Microbiol.">
        <title>The Global Catalogue of Microorganisms (GCM) 10K type strain sequencing project: providing services to taxonomists for standard genome sequencing and annotation.</title>
        <authorList>
            <consortium name="The Broad Institute Genomics Platform"/>
            <consortium name="The Broad Institute Genome Sequencing Center for Infectious Disease"/>
            <person name="Wu L."/>
            <person name="Ma J."/>
        </authorList>
    </citation>
    <scope>NUCLEOTIDE SEQUENCE [LARGE SCALE GENOMIC DNA]</scope>
    <source>
        <strain evidence="5">KCTC 33676</strain>
    </source>
</reference>
<feature type="domain" description="SHSP" evidence="3">
    <location>
        <begin position="59"/>
        <end position="169"/>
    </location>
</feature>
<evidence type="ECO:0000259" key="3">
    <source>
        <dbReference type="PROSITE" id="PS01031"/>
    </source>
</evidence>
<keyword evidence="5" id="KW-1185">Reference proteome</keyword>
<dbReference type="InterPro" id="IPR002068">
    <property type="entry name" value="A-crystallin/Hsp20_dom"/>
</dbReference>
<protein>
    <submittedName>
        <fullName evidence="4">Hsp20/alpha crystallin family protein</fullName>
    </submittedName>
</protein>